<dbReference type="PRINTS" id="PR01181">
    <property type="entry name" value="DAPDCRBXLASE"/>
</dbReference>
<evidence type="ECO:0000256" key="3">
    <source>
        <dbReference type="ARBA" id="ARBA00022898"/>
    </source>
</evidence>
<feature type="modified residue" description="N6-(pyridoxal phosphate)lysine" evidence="5 7">
    <location>
        <position position="60"/>
    </location>
</feature>
<feature type="binding site" evidence="5">
    <location>
        <position position="276"/>
    </location>
    <ligand>
        <name>substrate</name>
    </ligand>
</feature>
<dbReference type="InterPro" id="IPR022657">
    <property type="entry name" value="De-COase2_CS"/>
</dbReference>
<comment type="subunit">
    <text evidence="5">Homodimer.</text>
</comment>
<dbReference type="EC" id="4.1.1.20" evidence="5 6"/>
<evidence type="ECO:0000256" key="4">
    <source>
        <dbReference type="ARBA" id="ARBA00023239"/>
    </source>
</evidence>
<comment type="similarity">
    <text evidence="5">Belongs to the Orn/Lys/Arg decarboxylase class-II family. LysA subfamily.</text>
</comment>
<keyword evidence="4 5" id="KW-0456">Lyase</keyword>
<dbReference type="InterPro" id="IPR000183">
    <property type="entry name" value="Orn/DAP/Arg_de-COase"/>
</dbReference>
<dbReference type="PANTHER" id="PTHR43727">
    <property type="entry name" value="DIAMINOPIMELATE DECARBOXYLASE"/>
    <property type="match status" value="1"/>
</dbReference>
<feature type="binding site" evidence="5">
    <location>
        <position position="392"/>
    </location>
    <ligand>
        <name>substrate</name>
    </ligand>
</feature>
<comment type="function">
    <text evidence="5">Specifically catalyzes the decarboxylation of meso-diaminopimelate (meso-DAP) to L-lysine.</text>
</comment>
<comment type="catalytic activity">
    <reaction evidence="5 8">
        <text>meso-2,6-diaminopimelate + H(+) = L-lysine + CO2</text>
        <dbReference type="Rhea" id="RHEA:15101"/>
        <dbReference type="ChEBI" id="CHEBI:15378"/>
        <dbReference type="ChEBI" id="CHEBI:16526"/>
        <dbReference type="ChEBI" id="CHEBI:32551"/>
        <dbReference type="ChEBI" id="CHEBI:57791"/>
        <dbReference type="EC" id="4.1.1.20"/>
    </reaction>
</comment>
<feature type="domain" description="Orn/DAP/Arg decarboxylase 2 C-terminal" evidence="9">
    <location>
        <begin position="30"/>
        <end position="390"/>
    </location>
</feature>
<evidence type="ECO:0000256" key="2">
    <source>
        <dbReference type="ARBA" id="ARBA00022793"/>
    </source>
</evidence>
<dbReference type="RefSeq" id="WP_010048410.1">
    <property type="nucleotide sequence ID" value="NZ_CP025958.1"/>
</dbReference>
<dbReference type="SUPFAM" id="SSF51419">
    <property type="entry name" value="PLP-binding barrel"/>
    <property type="match status" value="1"/>
</dbReference>
<dbReference type="Gene3D" id="2.40.37.10">
    <property type="entry name" value="Lyase, Ornithine Decarboxylase, Chain A, domain 1"/>
    <property type="match status" value="1"/>
</dbReference>
<gene>
    <name evidence="5 11" type="primary">lysA</name>
    <name evidence="11" type="ORF">C1280_11055</name>
</gene>
<feature type="active site" description="Proton donor" evidence="7">
    <location>
        <position position="363"/>
    </location>
</feature>
<keyword evidence="12" id="KW-1185">Reference proteome</keyword>
<dbReference type="InterPro" id="IPR002986">
    <property type="entry name" value="DAP_deCOOHase_LysA"/>
</dbReference>
<evidence type="ECO:0000259" key="9">
    <source>
        <dbReference type="Pfam" id="PF00278"/>
    </source>
</evidence>
<keyword evidence="5 8" id="KW-0457">Lysine biosynthesis</keyword>
<name>A0A2Z3GXY3_9BACT</name>
<dbReference type="InterPro" id="IPR022643">
    <property type="entry name" value="De-COase2_C"/>
</dbReference>
<feature type="binding site" evidence="5">
    <location>
        <begin position="273"/>
        <end position="276"/>
    </location>
    <ligand>
        <name>pyridoxal 5'-phosphate</name>
        <dbReference type="ChEBI" id="CHEBI:597326"/>
    </ligand>
</feature>
<evidence type="ECO:0000313" key="11">
    <source>
        <dbReference type="EMBL" id="AWM37501.1"/>
    </source>
</evidence>
<dbReference type="EMBL" id="CP025958">
    <property type="protein sequence ID" value="AWM37501.1"/>
    <property type="molecule type" value="Genomic_DNA"/>
</dbReference>
<dbReference type="Proteomes" id="UP000245802">
    <property type="component" value="Chromosome"/>
</dbReference>
<keyword evidence="5" id="KW-0028">Amino-acid biosynthesis</keyword>
<dbReference type="Pfam" id="PF02784">
    <property type="entry name" value="Orn_Arg_deC_N"/>
    <property type="match status" value="1"/>
</dbReference>
<dbReference type="OrthoDB" id="9802241at2"/>
<sequence>MDHFDYRDRTLFCEDVPVPELAEKYGTPLYVYSEAALVANLNEVQTAFRDANPVICYSVKANGNLSICRLMGQHGSGFDVTSQGEFQRALKAGPAAAKVVFAGVGKTDSEIEFALKNGVFLFDVESEQELHAIGAVAQKLGVKADVALRVNPDLPPKTHVKTDTSVKGVKFGLDIETIVDVAKGVVGHPGLSVVGLHMHLGSPILKADPYRMGAEKGLGLIKQFRAQGHDIKYLNMGGGFGINYRKDEAKPASAFADVILPVVKESGCQLILEPGRFIVGNAAVLLSRVVFTKSTGGKHYVIQDAAMNDLIRPTLYGSFHRIWPVAPAAGVPVTPDVNGDPDDPQPFREMPNCFKQDVVGPVCESGDYLAKDRPLPGLTRGDLLAVFSAGAYGMTMSSNYNSRCRAAEVLVSGRTHRLIRRRETFADLVACEEDCLT</sequence>
<protein>
    <recommendedName>
        <fullName evidence="5 6">Diaminopimelate decarboxylase</fullName>
        <shortName evidence="5">DAP decarboxylase</shortName>
        <shortName evidence="5">DAPDC</shortName>
        <ecNumber evidence="5 6">4.1.1.20</ecNumber>
    </recommendedName>
</protein>
<dbReference type="FunFam" id="3.20.20.10:FF:000003">
    <property type="entry name" value="Diaminopimelate decarboxylase"/>
    <property type="match status" value="1"/>
</dbReference>
<dbReference type="KEGG" id="gog:C1280_11055"/>
<dbReference type="PRINTS" id="PR01179">
    <property type="entry name" value="ODADCRBXLASE"/>
</dbReference>
<feature type="binding site" evidence="5">
    <location>
        <position position="239"/>
    </location>
    <ligand>
        <name>pyridoxal 5'-phosphate</name>
        <dbReference type="ChEBI" id="CHEBI:597326"/>
    </ligand>
</feature>
<dbReference type="Gene3D" id="3.20.20.10">
    <property type="entry name" value="Alanine racemase"/>
    <property type="match status" value="1"/>
</dbReference>
<dbReference type="GO" id="GO:0008836">
    <property type="term" value="F:diaminopimelate decarboxylase activity"/>
    <property type="evidence" value="ECO:0007669"/>
    <property type="project" value="UniProtKB-UniRule"/>
</dbReference>
<evidence type="ECO:0000256" key="6">
    <source>
        <dbReference type="NCBIfam" id="TIGR01048"/>
    </source>
</evidence>
<dbReference type="SUPFAM" id="SSF50621">
    <property type="entry name" value="Alanine racemase C-terminal domain-like"/>
    <property type="match status" value="1"/>
</dbReference>
<evidence type="ECO:0000313" key="12">
    <source>
        <dbReference type="Proteomes" id="UP000245802"/>
    </source>
</evidence>
<evidence type="ECO:0000259" key="10">
    <source>
        <dbReference type="Pfam" id="PF02784"/>
    </source>
</evidence>
<feature type="binding site" evidence="5">
    <location>
        <position position="364"/>
    </location>
    <ligand>
        <name>substrate</name>
    </ligand>
</feature>
<comment type="pathway">
    <text evidence="5 8">Amino-acid biosynthesis; L-lysine biosynthesis via DAP pathway; L-lysine from DL-2,6-diaminopimelate: step 1/1.</text>
</comment>
<dbReference type="NCBIfam" id="TIGR01048">
    <property type="entry name" value="lysA"/>
    <property type="match status" value="1"/>
</dbReference>
<feature type="binding site" evidence="5">
    <location>
        <position position="312"/>
    </location>
    <ligand>
        <name>substrate</name>
    </ligand>
</feature>
<dbReference type="Pfam" id="PF00278">
    <property type="entry name" value="Orn_DAP_Arg_deC"/>
    <property type="match status" value="1"/>
</dbReference>
<dbReference type="CDD" id="cd06828">
    <property type="entry name" value="PLPDE_III_DapDC"/>
    <property type="match status" value="1"/>
</dbReference>
<dbReference type="InterPro" id="IPR009006">
    <property type="entry name" value="Ala_racemase/Decarboxylase_C"/>
</dbReference>
<proteinExistence type="inferred from homology"/>
<dbReference type="UniPathway" id="UPA00034">
    <property type="reaction ID" value="UER00027"/>
</dbReference>
<reference evidence="11 12" key="1">
    <citation type="submission" date="2018-01" db="EMBL/GenBank/DDBJ databases">
        <title>G. obscuriglobus.</title>
        <authorList>
            <person name="Franke J."/>
            <person name="Blomberg W."/>
            <person name="Selmecki A."/>
        </authorList>
    </citation>
    <scope>NUCLEOTIDE SEQUENCE [LARGE SCALE GENOMIC DNA]</scope>
    <source>
        <strain evidence="11 12">DSM 5831</strain>
    </source>
</reference>
<keyword evidence="3 5" id="KW-0663">Pyridoxal phosphate</keyword>
<feature type="binding site" evidence="5">
    <location>
        <position position="392"/>
    </location>
    <ligand>
        <name>pyridoxal 5'-phosphate</name>
        <dbReference type="ChEBI" id="CHEBI:597326"/>
    </ligand>
</feature>
<evidence type="ECO:0000256" key="7">
    <source>
        <dbReference type="PIRSR" id="PIRSR600183-50"/>
    </source>
</evidence>
<dbReference type="GO" id="GO:0030170">
    <property type="term" value="F:pyridoxal phosphate binding"/>
    <property type="evidence" value="ECO:0007669"/>
    <property type="project" value="UniProtKB-UniRule"/>
</dbReference>
<dbReference type="AlphaFoldDB" id="A0A2Z3GXY3"/>
<dbReference type="InterPro" id="IPR029066">
    <property type="entry name" value="PLP-binding_barrel"/>
</dbReference>
<organism evidence="11 12">
    <name type="scientific">Gemmata obscuriglobus</name>
    <dbReference type="NCBI Taxonomy" id="114"/>
    <lineage>
        <taxon>Bacteria</taxon>
        <taxon>Pseudomonadati</taxon>
        <taxon>Planctomycetota</taxon>
        <taxon>Planctomycetia</taxon>
        <taxon>Gemmatales</taxon>
        <taxon>Gemmataceae</taxon>
        <taxon>Gemmata</taxon>
    </lineage>
</organism>
<dbReference type="PANTHER" id="PTHR43727:SF2">
    <property type="entry name" value="GROUP IV DECARBOXYLASE"/>
    <property type="match status" value="1"/>
</dbReference>
<accession>A0A2Z3GXY3</accession>
<feature type="domain" description="Orn/DAP/Arg decarboxylase 2 N-terminal" evidence="10">
    <location>
        <begin position="37"/>
        <end position="280"/>
    </location>
</feature>
<keyword evidence="2 5" id="KW-0210">Decarboxylase</keyword>
<evidence type="ECO:0000256" key="1">
    <source>
        <dbReference type="ARBA" id="ARBA00001933"/>
    </source>
</evidence>
<dbReference type="HAMAP" id="MF_02120">
    <property type="entry name" value="LysA"/>
    <property type="match status" value="1"/>
</dbReference>
<evidence type="ECO:0000256" key="5">
    <source>
        <dbReference type="HAMAP-Rule" id="MF_02120"/>
    </source>
</evidence>
<comment type="cofactor">
    <cofactor evidence="1 5 7 8">
        <name>pyridoxal 5'-phosphate</name>
        <dbReference type="ChEBI" id="CHEBI:597326"/>
    </cofactor>
</comment>
<evidence type="ECO:0000256" key="8">
    <source>
        <dbReference type="RuleBase" id="RU003738"/>
    </source>
</evidence>
<feature type="binding site" evidence="5">
    <location>
        <position position="316"/>
    </location>
    <ligand>
        <name>substrate</name>
    </ligand>
</feature>
<dbReference type="InterPro" id="IPR022644">
    <property type="entry name" value="De-COase2_N"/>
</dbReference>
<dbReference type="GO" id="GO:0009089">
    <property type="term" value="P:lysine biosynthetic process via diaminopimelate"/>
    <property type="evidence" value="ECO:0007669"/>
    <property type="project" value="UniProtKB-UniRule"/>
</dbReference>
<dbReference type="PROSITE" id="PS00879">
    <property type="entry name" value="ODR_DC_2_2"/>
    <property type="match status" value="1"/>
</dbReference>